<comment type="caution">
    <text evidence="2">The sequence shown here is derived from an EMBL/GenBank/DDBJ whole genome shotgun (WGS) entry which is preliminary data.</text>
</comment>
<dbReference type="EMBL" id="VLNR01000091">
    <property type="protein sequence ID" value="TSE04046.1"/>
    <property type="molecule type" value="Genomic_DNA"/>
</dbReference>
<dbReference type="InterPro" id="IPR010982">
    <property type="entry name" value="Lambda_DNA-bd_dom_sf"/>
</dbReference>
<dbReference type="CDD" id="cd00093">
    <property type="entry name" value="HTH_XRE"/>
    <property type="match status" value="1"/>
</dbReference>
<dbReference type="Proteomes" id="UP000318833">
    <property type="component" value="Unassembled WGS sequence"/>
</dbReference>
<sequence length="108" mass="12819">METLGEYLRKLREEQHLPIRKVSAVVDVDQSTMGKYERGERLPKRALLDNFATFFDVPIEELEKRFLTDKIVFPLLDEDNPEAILLCCKEKLEYLRNKKLIQGEFKFQ</sequence>
<dbReference type="RefSeq" id="WP_035088718.1">
    <property type="nucleotide sequence ID" value="NZ_CANMIK010000015.1"/>
</dbReference>
<dbReference type="PROSITE" id="PS50943">
    <property type="entry name" value="HTH_CROC1"/>
    <property type="match status" value="1"/>
</dbReference>
<protein>
    <submittedName>
        <fullName evidence="2">Helix-turn-helix transcriptional regulator</fullName>
    </submittedName>
</protein>
<dbReference type="SUPFAM" id="SSF47413">
    <property type="entry name" value="lambda repressor-like DNA-binding domains"/>
    <property type="match status" value="1"/>
</dbReference>
<organism evidence="2 3">
    <name type="scientific">Aquimarina algiphila</name>
    <dbReference type="NCBI Taxonomy" id="2047982"/>
    <lineage>
        <taxon>Bacteria</taxon>
        <taxon>Pseudomonadati</taxon>
        <taxon>Bacteroidota</taxon>
        <taxon>Flavobacteriia</taxon>
        <taxon>Flavobacteriales</taxon>
        <taxon>Flavobacteriaceae</taxon>
        <taxon>Aquimarina</taxon>
    </lineage>
</organism>
<dbReference type="Pfam" id="PF13560">
    <property type="entry name" value="HTH_31"/>
    <property type="match status" value="1"/>
</dbReference>
<feature type="domain" description="HTH cro/C1-type" evidence="1">
    <location>
        <begin position="8"/>
        <end position="62"/>
    </location>
</feature>
<dbReference type="AlphaFoldDB" id="A0A554VBQ2"/>
<reference evidence="2 3" key="1">
    <citation type="submission" date="2019-07" db="EMBL/GenBank/DDBJ databases">
        <title>The draft genome sequence of Aquimarina algiphila M91.</title>
        <authorList>
            <person name="Meng X."/>
        </authorList>
    </citation>
    <scope>NUCLEOTIDE SEQUENCE [LARGE SCALE GENOMIC DNA]</scope>
    <source>
        <strain evidence="2 3">M91</strain>
    </source>
</reference>
<dbReference type="SMART" id="SM00530">
    <property type="entry name" value="HTH_XRE"/>
    <property type="match status" value="1"/>
</dbReference>
<dbReference type="OrthoDB" id="4762426at2"/>
<gene>
    <name evidence="2" type="ORF">FOF46_27710</name>
</gene>
<dbReference type="Gene3D" id="1.10.260.40">
    <property type="entry name" value="lambda repressor-like DNA-binding domains"/>
    <property type="match status" value="1"/>
</dbReference>
<keyword evidence="3" id="KW-1185">Reference proteome</keyword>
<accession>A0A554VBQ2</accession>
<evidence type="ECO:0000259" key="1">
    <source>
        <dbReference type="PROSITE" id="PS50943"/>
    </source>
</evidence>
<evidence type="ECO:0000313" key="3">
    <source>
        <dbReference type="Proteomes" id="UP000318833"/>
    </source>
</evidence>
<dbReference type="InterPro" id="IPR001387">
    <property type="entry name" value="Cro/C1-type_HTH"/>
</dbReference>
<dbReference type="GO" id="GO:0003677">
    <property type="term" value="F:DNA binding"/>
    <property type="evidence" value="ECO:0007669"/>
    <property type="project" value="InterPro"/>
</dbReference>
<proteinExistence type="predicted"/>
<evidence type="ECO:0000313" key="2">
    <source>
        <dbReference type="EMBL" id="TSE04046.1"/>
    </source>
</evidence>
<name>A0A554VBQ2_9FLAO</name>